<dbReference type="EMBL" id="CP002352">
    <property type="protein sequence ID" value="ADV43896.1"/>
    <property type="molecule type" value="Genomic_DNA"/>
</dbReference>
<dbReference type="PATRIC" id="fig|693979.3.peg.2025"/>
<dbReference type="HOGENOM" id="CLU_026852_0_0_10"/>
<evidence type="ECO:0000313" key="3">
    <source>
        <dbReference type="Proteomes" id="UP000008630"/>
    </source>
</evidence>
<dbReference type="STRING" id="693979.Bache_1918"/>
<reference key="1">
    <citation type="submission" date="2010-11" db="EMBL/GenBank/DDBJ databases">
        <title>The complete genome of Bacteroides helcogenes P 36-108.</title>
        <authorList>
            <consortium name="US DOE Joint Genome Institute (JGI-PGF)"/>
            <person name="Lucas S."/>
            <person name="Copeland A."/>
            <person name="Lapidus A."/>
            <person name="Bruce D."/>
            <person name="Goodwin L."/>
            <person name="Pitluck S."/>
            <person name="Kyrpides N."/>
            <person name="Mavromatis K."/>
            <person name="Ivanova N."/>
            <person name="Zeytun A."/>
            <person name="Brettin T."/>
            <person name="Detter J.C."/>
            <person name="Tapia R."/>
            <person name="Han C."/>
            <person name="Land M."/>
            <person name="Hauser L."/>
            <person name="Markowitz V."/>
            <person name="Cheng J.-F."/>
            <person name="Hugenholtz P."/>
            <person name="Woyke T."/>
            <person name="Wu D."/>
            <person name="Gronow S."/>
            <person name="Wellnitz S."/>
            <person name="Brambilla E."/>
            <person name="Klenk H.-P."/>
            <person name="Eisen J.A."/>
        </authorList>
    </citation>
    <scope>NUCLEOTIDE SEQUENCE</scope>
    <source>
        <strain>P 36-108</strain>
    </source>
</reference>
<dbReference type="RefSeq" id="WP_013547490.1">
    <property type="nucleotide sequence ID" value="NC_014933.1"/>
</dbReference>
<name>E6SPQ5_BACT6</name>
<feature type="chain" id="PRO_5003210968" evidence="1">
    <location>
        <begin position="20"/>
        <end position="484"/>
    </location>
</feature>
<dbReference type="AlphaFoldDB" id="E6SPQ5"/>
<dbReference type="InterPro" id="IPR011990">
    <property type="entry name" value="TPR-like_helical_dom_sf"/>
</dbReference>
<accession>E6SPQ5</accession>
<dbReference type="SUPFAM" id="SSF103088">
    <property type="entry name" value="OmpA-like"/>
    <property type="match status" value="1"/>
</dbReference>
<dbReference type="InterPro" id="IPR036737">
    <property type="entry name" value="OmpA-like_sf"/>
</dbReference>
<sequence length="484" mass="54478">MKRAIYLILLIMLPALKPAAQSVVVYKDQVRIENQSVTRSDDNRLTIAMDIIMQSNMKISSNRAATLTPMLEADGNTKALAPVVVYGRRRNLVSERNKSIPKDAFAIIRRKRKTEQKVSYLVQLPYEAWMQHANLTLDADLCGCRDVVEASELDPITTLNIERTKLHPAIAYIAPKAEEVKHRAEVGSAFLDYPVNKTVIYPEYRRNQSELAKIRAIIDTIRADKNISITGIRMEGYASPEGSYANNTRLAKGRTEALLNYVRKLYNFPEDMLTMTSTPEDWAGFRKFVGQSSLPQKEEILQIIDLDEKDMDAKEHRIARFVGPDTYRFLLNECYPALRHSDYTVSYTVRGFNVDETRELINTRPQQLSLQEIYNLAQTCKAGSEEFNHAFQVAVLMFPNDPTANLNAAAMEIQRGGDLSAAKKYLAKADASRGETQNNLGVIALMEGDLDAAAEHLNRAQEAGITEAGANIEELTKQRNFPVQ</sequence>
<reference evidence="2 3" key="2">
    <citation type="journal article" date="2011" name="Stand. Genomic Sci.">
        <title>Complete genome sequence of Bacteroides helcogenes type strain (P 36-108).</title>
        <authorList>
            <person name="Pati A."/>
            <person name="Gronow S."/>
            <person name="Zeytun A."/>
            <person name="Lapidus A."/>
            <person name="Nolan M."/>
            <person name="Hammon N."/>
            <person name="Deshpande S."/>
            <person name="Cheng J.F."/>
            <person name="Tapia R."/>
            <person name="Han C."/>
            <person name="Goodwin L."/>
            <person name="Pitluck S."/>
            <person name="Liolios K."/>
            <person name="Pagani I."/>
            <person name="Ivanova N."/>
            <person name="Mavromatis K."/>
            <person name="Chen A."/>
            <person name="Palaniappan K."/>
            <person name="Land M."/>
            <person name="Hauser L."/>
            <person name="Chang Y.J."/>
            <person name="Jeffries C.D."/>
            <person name="Detter J.C."/>
            <person name="Brambilla E."/>
            <person name="Rohde M."/>
            <person name="Goker M."/>
            <person name="Woyke T."/>
            <person name="Bristow J."/>
            <person name="Eisen J.A."/>
            <person name="Markowitz V."/>
            <person name="Hugenholtz P."/>
            <person name="Kyrpides N.C."/>
            <person name="Klenk H.P."/>
            <person name="Lucas S."/>
        </authorList>
    </citation>
    <scope>NUCLEOTIDE SEQUENCE [LARGE SCALE GENOMIC DNA]</scope>
    <source>
        <strain evidence="3">ATCC 35417 / DSM 20613 / JCM 6297 / CCUG 15421 / P 36-108</strain>
    </source>
</reference>
<dbReference type="Proteomes" id="UP000008630">
    <property type="component" value="Chromosome"/>
</dbReference>
<dbReference type="Gene3D" id="1.25.40.10">
    <property type="entry name" value="Tetratricopeptide repeat domain"/>
    <property type="match status" value="1"/>
</dbReference>
<feature type="signal peptide" evidence="1">
    <location>
        <begin position="1"/>
        <end position="19"/>
    </location>
</feature>
<keyword evidence="3" id="KW-1185">Reference proteome</keyword>
<evidence type="ECO:0000256" key="1">
    <source>
        <dbReference type="SAM" id="SignalP"/>
    </source>
</evidence>
<dbReference type="eggNOG" id="COG2885">
    <property type="taxonomic scope" value="Bacteria"/>
</dbReference>
<dbReference type="Gene3D" id="3.30.1330.60">
    <property type="entry name" value="OmpA-like domain"/>
    <property type="match status" value="1"/>
</dbReference>
<protein>
    <submittedName>
        <fullName evidence="2">Uncharacterized protein</fullName>
    </submittedName>
</protein>
<dbReference type="SUPFAM" id="SSF81901">
    <property type="entry name" value="HCP-like"/>
    <property type="match status" value="1"/>
</dbReference>
<keyword evidence="1" id="KW-0732">Signal</keyword>
<dbReference type="KEGG" id="bhl:Bache_1918"/>
<proteinExistence type="predicted"/>
<dbReference type="OrthoDB" id="1100173at2"/>
<gene>
    <name evidence="2" type="ordered locus">Bache_1918</name>
</gene>
<evidence type="ECO:0000313" key="2">
    <source>
        <dbReference type="EMBL" id="ADV43896.1"/>
    </source>
</evidence>
<organism evidence="2 3">
    <name type="scientific">Bacteroides helcogenes (strain ATCC 35417 / DSM 20613 / JCM 6297 / CCUG 15421 / P 36-108)</name>
    <dbReference type="NCBI Taxonomy" id="693979"/>
    <lineage>
        <taxon>Bacteria</taxon>
        <taxon>Pseudomonadati</taxon>
        <taxon>Bacteroidota</taxon>
        <taxon>Bacteroidia</taxon>
        <taxon>Bacteroidales</taxon>
        <taxon>Bacteroidaceae</taxon>
        <taxon>Bacteroides</taxon>
    </lineage>
</organism>